<dbReference type="SUPFAM" id="SSF55486">
    <property type="entry name" value="Metalloproteases ('zincins'), catalytic domain"/>
    <property type="match status" value="1"/>
</dbReference>
<sequence length="737" mass="84050">MNQSRRRIMLSALSLTMALSMLATPFANGNTAYALKDSERHEHIALAANALKEQAPHIQYDIQGTLNVQERTITASQTVTYRNSSKDKLDQLVFRLFADANRSKETQTSMFESNNAEIAKENPRISAEEFLGGIDILEVKDAATGQVLAYKNENQALTIELPQSLQTNSEIKLNMKYKTKIPYGMQRLSEYKNLFNGAHWFPVASVYNEKTHSWAKEPYSKQFETDYYEVADYNVSLNVPEKMVVAMPGSLSETKAGEGRKIVTAKAENTREFVFFASEKFKKASKTTNGRTVEYFYLNENNDPKKDQVIQQYLDHVAGVLSFFSDKFGPYEYPEFRVVESYVQGVAVEFSRLVQMGAINANAVPADDSVLVHEIAHQWFHSIIGNDSEHESFLDEGFADFAMCYFYEKQGNRLSGFNAIRLSTGAVDQKINSTNEETASMWNLLYYQQGRTALYELYRTVGEEKFDAFMQEYFKRYAYKNATVEGLLQTIEDQLGKEVRDLMDKNINQPNYELNPKFQMSEQEMQEYMKLINLQMYDGVLSGYPDLPKQTMINLIHKAMHGEPVAIVLADGVGKKAQEQQQMLVEGLNQMFAMNGVKPLIVTERQAVKQQLESTLAKSNVIVMGHSNKNAFIQALKPQLIKKAAEAAFPWKETMKTPNVYGAYGLVHPYNKDRVVVHYFWTGDQVSAQGEEQFLSKAPYKTMAVTNNFYQYMVYKQDGTVLNEKYTYNPLVEKFAE</sequence>
<dbReference type="CDD" id="cd09604">
    <property type="entry name" value="M1_APN_like"/>
    <property type="match status" value="1"/>
</dbReference>
<dbReference type="PANTHER" id="PTHR11533">
    <property type="entry name" value="PROTEASE M1 ZINC METALLOPROTEASE"/>
    <property type="match status" value="1"/>
</dbReference>
<dbReference type="InterPro" id="IPR042097">
    <property type="entry name" value="Aminopeptidase_N-like_N_sf"/>
</dbReference>
<feature type="signal peptide" evidence="1">
    <location>
        <begin position="1"/>
        <end position="23"/>
    </location>
</feature>
<proteinExistence type="predicted"/>
<dbReference type="PANTHER" id="PTHR11533:SF174">
    <property type="entry name" value="PUROMYCIN-SENSITIVE AMINOPEPTIDASE-RELATED"/>
    <property type="match status" value="1"/>
</dbReference>
<organism evidence="3 4">
    <name type="scientific">Paenibacillus aquistagni</name>
    <dbReference type="NCBI Taxonomy" id="1852522"/>
    <lineage>
        <taxon>Bacteria</taxon>
        <taxon>Bacillati</taxon>
        <taxon>Bacillota</taxon>
        <taxon>Bacilli</taxon>
        <taxon>Bacillales</taxon>
        <taxon>Paenibacillaceae</taxon>
        <taxon>Paenibacillus</taxon>
    </lineage>
</organism>
<dbReference type="Gene3D" id="2.60.40.1730">
    <property type="entry name" value="tricorn interacting facor f3 domain"/>
    <property type="match status" value="1"/>
</dbReference>
<dbReference type="Gene3D" id="1.10.390.10">
    <property type="entry name" value="Neutral Protease Domain 2"/>
    <property type="match status" value="1"/>
</dbReference>
<dbReference type="EMBL" id="FXAZ01000005">
    <property type="protein sequence ID" value="SMG54467.1"/>
    <property type="molecule type" value="Genomic_DNA"/>
</dbReference>
<feature type="domain" description="Peptidase M1 membrane alanine aminopeptidase" evidence="2">
    <location>
        <begin position="367"/>
        <end position="505"/>
    </location>
</feature>
<evidence type="ECO:0000256" key="1">
    <source>
        <dbReference type="SAM" id="SignalP"/>
    </source>
</evidence>
<evidence type="ECO:0000313" key="4">
    <source>
        <dbReference type="Proteomes" id="UP000193834"/>
    </source>
</evidence>
<protein>
    <submittedName>
        <fullName evidence="3">Peptidase family M1</fullName>
    </submittedName>
</protein>
<dbReference type="GO" id="GO:0043171">
    <property type="term" value="P:peptide catabolic process"/>
    <property type="evidence" value="ECO:0007669"/>
    <property type="project" value="TreeGrafter"/>
</dbReference>
<dbReference type="AlphaFoldDB" id="A0A1X7LLR3"/>
<dbReference type="InterPro" id="IPR006311">
    <property type="entry name" value="TAT_signal"/>
</dbReference>
<dbReference type="InterPro" id="IPR014782">
    <property type="entry name" value="Peptidase_M1_dom"/>
</dbReference>
<dbReference type="GO" id="GO:0005615">
    <property type="term" value="C:extracellular space"/>
    <property type="evidence" value="ECO:0007669"/>
    <property type="project" value="TreeGrafter"/>
</dbReference>
<dbReference type="InterPro" id="IPR027268">
    <property type="entry name" value="Peptidase_M4/M1_CTD_sf"/>
</dbReference>
<dbReference type="GO" id="GO:0070006">
    <property type="term" value="F:metalloaminopeptidase activity"/>
    <property type="evidence" value="ECO:0007669"/>
    <property type="project" value="TreeGrafter"/>
</dbReference>
<dbReference type="RefSeq" id="WP_085496676.1">
    <property type="nucleotide sequence ID" value="NZ_FXAZ01000005.1"/>
</dbReference>
<dbReference type="PROSITE" id="PS51318">
    <property type="entry name" value="TAT"/>
    <property type="match status" value="1"/>
</dbReference>
<accession>A0A1X7LLR3</accession>
<dbReference type="GO" id="GO:0008270">
    <property type="term" value="F:zinc ion binding"/>
    <property type="evidence" value="ECO:0007669"/>
    <property type="project" value="InterPro"/>
</dbReference>
<dbReference type="Proteomes" id="UP000193834">
    <property type="component" value="Unassembled WGS sequence"/>
</dbReference>
<keyword evidence="4" id="KW-1185">Reference proteome</keyword>
<evidence type="ECO:0000313" key="3">
    <source>
        <dbReference type="EMBL" id="SMG54467.1"/>
    </source>
</evidence>
<dbReference type="GO" id="GO:0016020">
    <property type="term" value="C:membrane"/>
    <property type="evidence" value="ECO:0007669"/>
    <property type="project" value="TreeGrafter"/>
</dbReference>
<dbReference type="OrthoDB" id="3268975at2"/>
<feature type="chain" id="PRO_5039553578" evidence="1">
    <location>
        <begin position="24"/>
        <end position="737"/>
    </location>
</feature>
<dbReference type="Pfam" id="PF01433">
    <property type="entry name" value="Peptidase_M1"/>
    <property type="match status" value="1"/>
</dbReference>
<keyword evidence="1" id="KW-0732">Signal</keyword>
<dbReference type="InterPro" id="IPR050344">
    <property type="entry name" value="Peptidase_M1_aminopeptidases"/>
</dbReference>
<dbReference type="STRING" id="1852522.SAMN06295960_3734"/>
<gene>
    <name evidence="3" type="ORF">SAMN06295960_3734</name>
</gene>
<reference evidence="3 4" key="1">
    <citation type="submission" date="2017-04" db="EMBL/GenBank/DDBJ databases">
        <authorList>
            <person name="Afonso C.L."/>
            <person name="Miller P.J."/>
            <person name="Scott M.A."/>
            <person name="Spackman E."/>
            <person name="Goraichik I."/>
            <person name="Dimitrov K.M."/>
            <person name="Suarez D.L."/>
            <person name="Swayne D.E."/>
        </authorList>
    </citation>
    <scope>NUCLEOTIDE SEQUENCE [LARGE SCALE GENOMIC DNA]</scope>
    <source>
        <strain evidence="3 4">11</strain>
    </source>
</reference>
<dbReference type="GO" id="GO:0005737">
    <property type="term" value="C:cytoplasm"/>
    <property type="evidence" value="ECO:0007669"/>
    <property type="project" value="TreeGrafter"/>
</dbReference>
<dbReference type="GO" id="GO:0042277">
    <property type="term" value="F:peptide binding"/>
    <property type="evidence" value="ECO:0007669"/>
    <property type="project" value="TreeGrafter"/>
</dbReference>
<name>A0A1X7LLR3_9BACL</name>
<evidence type="ECO:0000259" key="2">
    <source>
        <dbReference type="Pfam" id="PF01433"/>
    </source>
</evidence>